<protein>
    <submittedName>
        <fullName evidence="2">Uncharacterized protein</fullName>
    </submittedName>
</protein>
<feature type="compositionally biased region" description="Pro residues" evidence="1">
    <location>
        <begin position="231"/>
        <end position="240"/>
    </location>
</feature>
<feature type="region of interest" description="Disordered" evidence="1">
    <location>
        <begin position="1"/>
        <end position="30"/>
    </location>
</feature>
<evidence type="ECO:0000313" key="2">
    <source>
        <dbReference type="EMBL" id="CAD9555393.1"/>
    </source>
</evidence>
<accession>A0A7S2NQU8</accession>
<gene>
    <name evidence="2" type="ORF">CBRE1094_LOCUS47077</name>
</gene>
<dbReference type="EMBL" id="HBGU01086231">
    <property type="protein sequence ID" value="CAD9555393.1"/>
    <property type="molecule type" value="Transcribed_RNA"/>
</dbReference>
<proteinExistence type="predicted"/>
<feature type="compositionally biased region" description="Low complexity" evidence="1">
    <location>
        <begin position="1"/>
        <end position="12"/>
    </location>
</feature>
<sequence>MPPFSVSSMVSSTHHHQYGQAQGGEGSHPLCSRRTGLPAVGKVAASSTCSNYVACGTRPGSFELSETTSAVPPTSAMAHVPCGSSAVPAHEMVLITTPLISGCHQRFACTATCASAQGSPLSSVAGHRPRSKLNACRSNASTSSYGSNLEISEISEMLEINTIASGPSTHMAQHGVPPSQEIGSPPSQEIGLSTNGAASERYAARLEATMQRLQRDGLTIREVIPSESSDSPPPSERSLS</sequence>
<name>A0A7S2NQU8_9EUKA</name>
<dbReference type="AlphaFoldDB" id="A0A7S2NQU8"/>
<reference evidence="2" key="1">
    <citation type="submission" date="2021-01" db="EMBL/GenBank/DDBJ databases">
        <authorList>
            <person name="Corre E."/>
            <person name="Pelletier E."/>
            <person name="Niang G."/>
            <person name="Scheremetjew M."/>
            <person name="Finn R."/>
            <person name="Kale V."/>
            <person name="Holt S."/>
            <person name="Cochrane G."/>
            <person name="Meng A."/>
            <person name="Brown T."/>
            <person name="Cohen L."/>
        </authorList>
    </citation>
    <scope>NUCLEOTIDE SEQUENCE</scope>
    <source>
        <strain evidence="2">UTEX LB 985</strain>
    </source>
</reference>
<organism evidence="2">
    <name type="scientific">Haptolina brevifila</name>
    <dbReference type="NCBI Taxonomy" id="156173"/>
    <lineage>
        <taxon>Eukaryota</taxon>
        <taxon>Haptista</taxon>
        <taxon>Haptophyta</taxon>
        <taxon>Prymnesiophyceae</taxon>
        <taxon>Prymnesiales</taxon>
        <taxon>Prymnesiaceae</taxon>
        <taxon>Haptolina</taxon>
    </lineage>
</organism>
<evidence type="ECO:0000256" key="1">
    <source>
        <dbReference type="SAM" id="MobiDB-lite"/>
    </source>
</evidence>
<feature type="region of interest" description="Disordered" evidence="1">
    <location>
        <begin position="168"/>
        <end position="189"/>
    </location>
</feature>
<feature type="region of interest" description="Disordered" evidence="1">
    <location>
        <begin position="217"/>
        <end position="240"/>
    </location>
</feature>